<reference evidence="16 17" key="1">
    <citation type="submission" date="2018-10" db="EMBL/GenBank/DDBJ databases">
        <title>Fifty Aureobasidium pullulans genomes reveal a recombining polyextremotolerant generalist.</title>
        <authorList>
            <person name="Gostincar C."/>
            <person name="Turk M."/>
            <person name="Zajc J."/>
            <person name="Gunde-Cimerman N."/>
        </authorList>
    </citation>
    <scope>NUCLEOTIDE SEQUENCE [LARGE SCALE GENOMIC DNA]</scope>
    <source>
        <strain evidence="9 25">EXF-10081</strain>
        <strain evidence="8 21">EXF-10659</strain>
        <strain evidence="7 26">EXF-10751</strain>
        <strain evidence="6 22">EXF-10796</strain>
        <strain evidence="5 27">EXF-11013</strain>
        <strain evidence="4 19">EXF-11318</strain>
        <strain evidence="14 20">EXF-1645</strain>
        <strain evidence="15 16">EXF-3380</strain>
        <strain evidence="13 23">EXF-3403</strain>
        <strain evidence="12 24">EXF-3844</strain>
        <strain evidence="11 18">EXF-3863</strain>
        <strain evidence="10 17">EXF-4256</strain>
    </source>
</reference>
<evidence type="ECO:0000313" key="9">
    <source>
        <dbReference type="EMBL" id="THX23223.1"/>
    </source>
</evidence>
<dbReference type="Proteomes" id="UP000310039">
    <property type="component" value="Unassembled WGS sequence"/>
</dbReference>
<evidence type="ECO:0000256" key="2">
    <source>
        <dbReference type="SAM" id="Coils"/>
    </source>
</evidence>
<comment type="similarity">
    <text evidence="1">Belongs to the HSBP1 family.</text>
</comment>
<dbReference type="OrthoDB" id="4159489at2759"/>
<protein>
    <recommendedName>
        <fullName evidence="28">Heat shock factor binding protein 1</fullName>
    </recommendedName>
</protein>
<evidence type="ECO:0000313" key="12">
    <source>
        <dbReference type="EMBL" id="THZ53035.1"/>
    </source>
</evidence>
<evidence type="ECO:0000313" key="20">
    <source>
        <dbReference type="Proteomes" id="UP000308724"/>
    </source>
</evidence>
<evidence type="ECO:0000313" key="17">
    <source>
        <dbReference type="Proteomes" id="UP000305064"/>
    </source>
</evidence>
<evidence type="ECO:0000313" key="16">
    <source>
        <dbReference type="Proteomes" id="UP000304947"/>
    </source>
</evidence>
<dbReference type="EMBL" id="QZAO01000494">
    <property type="protein sequence ID" value="THW67023.1"/>
    <property type="molecule type" value="Genomic_DNA"/>
</dbReference>
<dbReference type="Proteomes" id="UP000308014">
    <property type="component" value="Unassembled WGS sequence"/>
</dbReference>
<accession>A0A1A7MKM3</accession>
<keyword evidence="2" id="KW-0175">Coiled coil</keyword>
<dbReference type="EMBL" id="QZBT01000070">
    <property type="protein sequence ID" value="THZ82854.1"/>
    <property type="molecule type" value="Genomic_DNA"/>
</dbReference>
<dbReference type="EMBL" id="QZAJ01000481">
    <property type="protein sequence ID" value="THW09647.1"/>
    <property type="molecule type" value="Genomic_DNA"/>
</dbReference>
<evidence type="ECO:0000313" key="19">
    <source>
        <dbReference type="Proteomes" id="UP000308014"/>
    </source>
</evidence>
<dbReference type="Proteomes" id="UP000305064">
    <property type="component" value="Unassembled WGS sequence"/>
</dbReference>
<evidence type="ECO:0000313" key="24">
    <source>
        <dbReference type="Proteomes" id="UP000310121"/>
    </source>
</evidence>
<evidence type="ECO:0000313" key="22">
    <source>
        <dbReference type="Proteomes" id="UP000309076"/>
    </source>
</evidence>
<dbReference type="EMBL" id="QZAN01000089">
    <property type="protein sequence ID" value="THW58757.1"/>
    <property type="molecule type" value="Genomic_DNA"/>
</dbReference>
<evidence type="ECO:0000313" key="13">
    <source>
        <dbReference type="EMBL" id="THZ82854.1"/>
    </source>
</evidence>
<dbReference type="PANTHER" id="PTHR19424:SF0">
    <property type="entry name" value="HEAT SHOCK FACTOR BINDING PROTEIN 1"/>
    <property type="match status" value="1"/>
</dbReference>
<evidence type="ECO:0000313" key="26">
    <source>
        <dbReference type="Proteomes" id="UP000310421"/>
    </source>
</evidence>
<proteinExistence type="inferred from homology"/>
<dbReference type="Proteomes" id="UP000309076">
    <property type="component" value="Unassembled WGS sequence"/>
</dbReference>
<evidence type="ECO:0000313" key="27">
    <source>
        <dbReference type="Proteomes" id="UP000310687"/>
    </source>
</evidence>
<evidence type="ECO:0000313" key="5">
    <source>
        <dbReference type="EMBL" id="THW40359.1"/>
    </source>
</evidence>
<dbReference type="Proteomes" id="UP000310421">
    <property type="component" value="Unassembled WGS sequence"/>
</dbReference>
<dbReference type="GO" id="GO:0005634">
    <property type="term" value="C:nucleus"/>
    <property type="evidence" value="ECO:0007669"/>
    <property type="project" value="TreeGrafter"/>
</dbReference>
<gene>
    <name evidence="14" type="ORF">D6C78_04071</name>
    <name evidence="15" type="ORF">D6C83_05889</name>
    <name evidence="13" type="ORF">D6C84_05442</name>
    <name evidence="12" type="ORF">D6C90_00783</name>
    <name evidence="11" type="ORF">D6C91_05172</name>
    <name evidence="10" type="ORF">D6C94_05352</name>
    <name evidence="9" type="ORF">D6D12_08578</name>
    <name evidence="8" type="ORF">D6D19_09234</name>
    <name evidence="7" type="ORF">D6D20_07016</name>
    <name evidence="6" type="ORF">D6D21_06061</name>
    <name evidence="5" type="ORF">D6D22_05852</name>
    <name evidence="4" type="ORF">D6D24_08429</name>
</gene>
<dbReference type="EMBL" id="QZBJ01000032">
    <property type="protein sequence ID" value="THY74029.1"/>
    <property type="molecule type" value="Genomic_DNA"/>
</dbReference>
<dbReference type="Proteomes" id="UP000308005">
    <property type="component" value="Unassembled WGS sequence"/>
</dbReference>
<dbReference type="EMBL" id="QZAT01000156">
    <property type="protein sequence ID" value="THX23223.1"/>
    <property type="molecule type" value="Genomic_DNA"/>
</dbReference>
<dbReference type="EMBL" id="QZBN01000027">
    <property type="protein sequence ID" value="THZ53035.1"/>
    <property type="molecule type" value="Genomic_DNA"/>
</dbReference>
<evidence type="ECO:0000256" key="1">
    <source>
        <dbReference type="ARBA" id="ARBA00006349"/>
    </source>
</evidence>
<evidence type="ECO:0000313" key="21">
    <source>
        <dbReference type="Proteomes" id="UP000308802"/>
    </source>
</evidence>
<dbReference type="EMBL" id="QZAL01000081">
    <property type="protein sequence ID" value="THW40359.1"/>
    <property type="molecule type" value="Genomic_DNA"/>
</dbReference>
<evidence type="ECO:0000313" key="6">
    <source>
        <dbReference type="EMBL" id="THW41998.1"/>
    </source>
</evidence>
<feature type="region of interest" description="Disordered" evidence="3">
    <location>
        <begin position="1"/>
        <end position="40"/>
    </location>
</feature>
<evidence type="ECO:0000313" key="14">
    <source>
        <dbReference type="EMBL" id="TIA38384.1"/>
    </source>
</evidence>
<evidence type="ECO:0000313" key="25">
    <source>
        <dbReference type="Proteomes" id="UP000310374"/>
    </source>
</evidence>
<dbReference type="GO" id="GO:0003714">
    <property type="term" value="F:transcription corepressor activity"/>
    <property type="evidence" value="ECO:0007669"/>
    <property type="project" value="InterPro"/>
</dbReference>
<evidence type="ECO:0000313" key="4">
    <source>
        <dbReference type="EMBL" id="THW09647.1"/>
    </source>
</evidence>
<evidence type="ECO:0000313" key="7">
    <source>
        <dbReference type="EMBL" id="THW58757.1"/>
    </source>
</evidence>
<evidence type="ECO:0000313" key="23">
    <source>
        <dbReference type="Proteomes" id="UP000310039"/>
    </source>
</evidence>
<evidence type="ECO:0000313" key="8">
    <source>
        <dbReference type="EMBL" id="THW67023.1"/>
    </source>
</evidence>
<dbReference type="EMBL" id="QZBZ01000064">
    <property type="protein sequence ID" value="TIA38384.1"/>
    <property type="molecule type" value="Genomic_DNA"/>
</dbReference>
<dbReference type="Pfam" id="PF06825">
    <property type="entry name" value="HSBP1"/>
    <property type="match status" value="1"/>
</dbReference>
<dbReference type="Proteomes" id="UP000308724">
    <property type="component" value="Unassembled WGS sequence"/>
</dbReference>
<dbReference type="InterPro" id="IPR009643">
    <property type="entry name" value="HS1-bd"/>
</dbReference>
<dbReference type="EMBL" id="QZBU01002019">
    <property type="protein sequence ID" value="TIA44639.1"/>
    <property type="molecule type" value="Genomic_DNA"/>
</dbReference>
<dbReference type="Proteomes" id="UP000310121">
    <property type="component" value="Unassembled WGS sequence"/>
</dbReference>
<evidence type="ECO:0008006" key="28">
    <source>
        <dbReference type="Google" id="ProtNLM"/>
    </source>
</evidence>
<dbReference type="EMBL" id="QZAM01000117">
    <property type="protein sequence ID" value="THW41998.1"/>
    <property type="molecule type" value="Genomic_DNA"/>
</dbReference>
<evidence type="ECO:0000256" key="3">
    <source>
        <dbReference type="SAM" id="MobiDB-lite"/>
    </source>
</evidence>
<dbReference type="Proteomes" id="UP000304947">
    <property type="component" value="Unassembled WGS sequence"/>
</dbReference>
<dbReference type="GO" id="GO:0005829">
    <property type="term" value="C:cytosol"/>
    <property type="evidence" value="ECO:0007669"/>
    <property type="project" value="TreeGrafter"/>
</dbReference>
<dbReference type="Gene3D" id="1.20.5.430">
    <property type="match status" value="1"/>
</dbReference>
<feature type="coiled-coil region" evidence="2">
    <location>
        <begin position="59"/>
        <end position="86"/>
    </location>
</feature>
<name>A0A1A7MKM3_AURPU</name>
<evidence type="ECO:0000313" key="10">
    <source>
        <dbReference type="EMBL" id="THY74029.1"/>
    </source>
</evidence>
<comment type="caution">
    <text evidence="4">The sequence shown here is derived from an EMBL/GenBank/DDBJ whole genome shotgun (WGS) entry which is preliminary data.</text>
</comment>
<sequence length="92" mass="10036">MSQSQEAKDVNLSMADLNINKDHDTSADASNGPESGSDDLATVVDDLLNQLSNKFTTISSELLTKMDEMSRRLDNLESSIQASARSQNEESK</sequence>
<dbReference type="PANTHER" id="PTHR19424">
    <property type="entry name" value="HEAT SHOCK FACTOR BINDING PROTEIN 1"/>
    <property type="match status" value="1"/>
</dbReference>
<evidence type="ECO:0000313" key="18">
    <source>
        <dbReference type="Proteomes" id="UP000308005"/>
    </source>
</evidence>
<dbReference type="Proteomes" id="UP000308802">
    <property type="component" value="Unassembled WGS sequence"/>
</dbReference>
<evidence type="ECO:0000313" key="15">
    <source>
        <dbReference type="EMBL" id="TIA44639.1"/>
    </source>
</evidence>
<dbReference type="Proteomes" id="UP000310374">
    <property type="component" value="Unassembled WGS sequence"/>
</dbReference>
<dbReference type="AlphaFoldDB" id="A0A1A7MKM3"/>
<dbReference type="Proteomes" id="UP000310687">
    <property type="component" value="Unassembled WGS sequence"/>
</dbReference>
<organism evidence="4 19">
    <name type="scientific">Aureobasidium pullulans</name>
    <name type="common">Black yeast</name>
    <name type="synonym">Pullularia pullulans</name>
    <dbReference type="NCBI Taxonomy" id="5580"/>
    <lineage>
        <taxon>Eukaryota</taxon>
        <taxon>Fungi</taxon>
        <taxon>Dikarya</taxon>
        <taxon>Ascomycota</taxon>
        <taxon>Pezizomycotina</taxon>
        <taxon>Dothideomycetes</taxon>
        <taxon>Dothideomycetidae</taxon>
        <taxon>Dothideales</taxon>
        <taxon>Saccotheciaceae</taxon>
        <taxon>Aureobasidium</taxon>
    </lineage>
</organism>
<dbReference type="GO" id="GO:0070370">
    <property type="term" value="P:cellular heat acclimation"/>
    <property type="evidence" value="ECO:0007669"/>
    <property type="project" value="TreeGrafter"/>
</dbReference>
<evidence type="ECO:0000313" key="11">
    <source>
        <dbReference type="EMBL" id="THZ19303.1"/>
    </source>
</evidence>
<dbReference type="EMBL" id="QZBM01000215">
    <property type="protein sequence ID" value="THZ19303.1"/>
    <property type="molecule type" value="Genomic_DNA"/>
</dbReference>